<keyword evidence="3" id="KW-1185">Reference proteome</keyword>
<dbReference type="RefSeq" id="WP_093450924.1">
    <property type="nucleotide sequence ID" value="NZ_FNZG01000002.1"/>
</dbReference>
<dbReference type="NCBIfam" id="NF033611">
    <property type="entry name" value="SAVED"/>
    <property type="match status" value="1"/>
</dbReference>
<evidence type="ECO:0000313" key="2">
    <source>
        <dbReference type="EMBL" id="SFC43965.1"/>
    </source>
</evidence>
<evidence type="ECO:0000259" key="1">
    <source>
        <dbReference type="Pfam" id="PF18145"/>
    </source>
</evidence>
<proteinExistence type="predicted"/>
<organism evidence="2 3">
    <name type="scientific">Pseudooceanicola nitratireducens</name>
    <dbReference type="NCBI Taxonomy" id="517719"/>
    <lineage>
        <taxon>Bacteria</taxon>
        <taxon>Pseudomonadati</taxon>
        <taxon>Pseudomonadota</taxon>
        <taxon>Alphaproteobacteria</taxon>
        <taxon>Rhodobacterales</taxon>
        <taxon>Paracoccaceae</taxon>
        <taxon>Pseudooceanicola</taxon>
    </lineage>
</organism>
<dbReference type="InterPro" id="IPR003615">
    <property type="entry name" value="HNH_nuc"/>
</dbReference>
<dbReference type="Pfam" id="PF18145">
    <property type="entry name" value="SAVED"/>
    <property type="match status" value="1"/>
</dbReference>
<accession>A0A1I1J6E5</accession>
<dbReference type="InterPro" id="IPR040836">
    <property type="entry name" value="SAVED"/>
</dbReference>
<gene>
    <name evidence="2" type="ORF">SAMN05421762_0913</name>
</gene>
<dbReference type="CDD" id="cd00085">
    <property type="entry name" value="HNHc"/>
    <property type="match status" value="1"/>
</dbReference>
<name>A0A1I1J6E5_9RHOB</name>
<feature type="domain" description="SMODS-associated and fused to various effectors" evidence="1">
    <location>
        <begin position="186"/>
        <end position="369"/>
    </location>
</feature>
<evidence type="ECO:0000313" key="3">
    <source>
        <dbReference type="Proteomes" id="UP000231644"/>
    </source>
</evidence>
<dbReference type="STRING" id="517719.SAMN05421762_0913"/>
<dbReference type="OrthoDB" id="5379188at2"/>
<dbReference type="EMBL" id="FOLX01000001">
    <property type="protein sequence ID" value="SFC43965.1"/>
    <property type="molecule type" value="Genomic_DNA"/>
</dbReference>
<reference evidence="2 3" key="1">
    <citation type="submission" date="2016-10" db="EMBL/GenBank/DDBJ databases">
        <authorList>
            <person name="de Groot N.N."/>
        </authorList>
    </citation>
    <scope>NUCLEOTIDE SEQUENCE [LARGE SCALE GENOMIC DNA]</scope>
    <source>
        <strain evidence="2 3">DSM 29619</strain>
    </source>
</reference>
<dbReference type="Proteomes" id="UP000231644">
    <property type="component" value="Unassembled WGS sequence"/>
</dbReference>
<sequence>MARGRSPSQKTRILVWGRAAGRCQYHGCGKRLDGDLVTGDLAKNHAYLAHIIASDPGGERGHPFLSHQLADDPDNLMLMCDPHHREIDDPAKIDRYTVDTLQEMKRANEERIERLLENPNATPAHILRIAAAIGDNETAVPLRDCIEAMRPEFTPADRRPIDIKIRDIAQKDSDPEYYPVVIDALRKKIEREIAGRFADGELEHLAVFGFAPMPVLMELGRLLSDLSAVSVYGRHREPMPGWGWPNDREPLEFTCSPGASGPKKVALKISVTAGIADDRVIQALPDQPVSIWELRSSRLGASELRNKDDLSRFRELVGKTFDAIKDQHGMDVDLAVFPAAPAACAVEFGRAWQHKVHPPFLIYDQIPDQGFVVRHQIRAAMQADGLNLHSAQ</sequence>
<protein>
    <recommendedName>
        <fullName evidence="1">SMODS-associated and fused to various effectors domain-containing protein</fullName>
    </recommendedName>
</protein>
<dbReference type="AlphaFoldDB" id="A0A1I1J6E5"/>